<dbReference type="InterPro" id="IPR002852">
    <property type="entry name" value="UPF0251"/>
</dbReference>
<dbReference type="EMBL" id="JACRTA010000001">
    <property type="protein sequence ID" value="MBC8567976.1"/>
    <property type="molecule type" value="Genomic_DNA"/>
</dbReference>
<protein>
    <submittedName>
        <fullName evidence="2">DUF134 domain-containing protein</fullName>
    </submittedName>
</protein>
<organism evidence="2 3">
    <name type="scientific">Lentihominibacter hominis</name>
    <dbReference type="NCBI Taxonomy" id="2763645"/>
    <lineage>
        <taxon>Bacteria</taxon>
        <taxon>Bacillati</taxon>
        <taxon>Bacillota</taxon>
        <taxon>Clostridia</taxon>
        <taxon>Peptostreptococcales</taxon>
        <taxon>Anaerovoracaceae</taxon>
        <taxon>Lentihominibacter</taxon>
    </lineage>
</organism>
<name>A0A926I8C3_9FIRM</name>
<comment type="caution">
    <text evidence="2">The sequence shown here is derived from an EMBL/GenBank/DDBJ whole genome shotgun (WGS) entry which is preliminary data.</text>
</comment>
<dbReference type="Gene3D" id="1.10.10.10">
    <property type="entry name" value="Winged helix-like DNA-binding domain superfamily/Winged helix DNA-binding domain"/>
    <property type="match status" value="1"/>
</dbReference>
<sequence>MPRPKKCRRICAIPENRGFGPLDKDPDDTVEMTLDEYETIRLIDLLGHTQETCAQQMGVARTTVQASYNEARKKLAQVLIEGKFLVIKGGNYVVCPKAANCRNKRGCGKSGCCDK</sequence>
<dbReference type="SUPFAM" id="SSF88659">
    <property type="entry name" value="Sigma3 and sigma4 domains of RNA polymerase sigma factors"/>
    <property type="match status" value="1"/>
</dbReference>
<dbReference type="RefSeq" id="WP_177269347.1">
    <property type="nucleotide sequence ID" value="NZ_JACRTA010000001.1"/>
</dbReference>
<dbReference type="InterPro" id="IPR036388">
    <property type="entry name" value="WH-like_DNA-bd_sf"/>
</dbReference>
<evidence type="ECO:0000256" key="1">
    <source>
        <dbReference type="ARBA" id="ARBA00009350"/>
    </source>
</evidence>
<dbReference type="AlphaFoldDB" id="A0A926I8C3"/>
<gene>
    <name evidence="2" type="ORF">H8692_04240</name>
</gene>
<keyword evidence="3" id="KW-1185">Reference proteome</keyword>
<dbReference type="PANTHER" id="PTHR37478:SF2">
    <property type="entry name" value="UPF0251 PROTEIN TK0562"/>
    <property type="match status" value="1"/>
</dbReference>
<dbReference type="InterPro" id="IPR013324">
    <property type="entry name" value="RNA_pol_sigma_r3/r4-like"/>
</dbReference>
<dbReference type="Pfam" id="PF02001">
    <property type="entry name" value="DUF134"/>
    <property type="match status" value="1"/>
</dbReference>
<reference evidence="2" key="1">
    <citation type="submission" date="2020-08" db="EMBL/GenBank/DDBJ databases">
        <title>Genome public.</title>
        <authorList>
            <person name="Liu C."/>
            <person name="Sun Q."/>
        </authorList>
    </citation>
    <scope>NUCLEOTIDE SEQUENCE</scope>
    <source>
        <strain evidence="2">NSJ-24</strain>
    </source>
</reference>
<comment type="similarity">
    <text evidence="1">Belongs to the UPF0251 family.</text>
</comment>
<evidence type="ECO:0000313" key="2">
    <source>
        <dbReference type="EMBL" id="MBC8567976.1"/>
    </source>
</evidence>
<proteinExistence type="inferred from homology"/>
<dbReference type="PANTHER" id="PTHR37478">
    <property type="match status" value="1"/>
</dbReference>
<evidence type="ECO:0000313" key="3">
    <source>
        <dbReference type="Proteomes" id="UP000610862"/>
    </source>
</evidence>
<accession>A0A926I8C3</accession>
<dbReference type="Proteomes" id="UP000610862">
    <property type="component" value="Unassembled WGS sequence"/>
</dbReference>